<evidence type="ECO:0000313" key="1">
    <source>
        <dbReference type="EMBL" id="KYP46205.1"/>
    </source>
</evidence>
<accession>A0A151RUJ2</accession>
<keyword evidence="2" id="KW-1185">Reference proteome</keyword>
<sequence>MTKSFNKALLARQWWCIIYLEQSLLSKVMRTKYYHKTHPIMIYNGQHVRVWKEQWIQKMMDNMLIVEPNKMVNENLYVADLINPNFRRWNMQVLTKHFSTSKQQLISTITLRHHFHLNTLFWRENAHGYYVVKSGYKVSQAIWESHIACPS</sequence>
<reference evidence="1" key="1">
    <citation type="journal article" date="2012" name="Nat. Biotechnol.">
        <title>Draft genome sequence of pigeonpea (Cajanus cajan), an orphan legume crop of resource-poor farmers.</title>
        <authorList>
            <person name="Varshney R.K."/>
            <person name="Chen W."/>
            <person name="Li Y."/>
            <person name="Bharti A.K."/>
            <person name="Saxena R.K."/>
            <person name="Schlueter J.A."/>
            <person name="Donoghue M.T."/>
            <person name="Azam S."/>
            <person name="Fan G."/>
            <person name="Whaley A.M."/>
            <person name="Farmer A.D."/>
            <person name="Sheridan J."/>
            <person name="Iwata A."/>
            <person name="Tuteja R."/>
            <person name="Penmetsa R.V."/>
            <person name="Wu W."/>
            <person name="Upadhyaya H.D."/>
            <person name="Yang S.P."/>
            <person name="Shah T."/>
            <person name="Saxena K.B."/>
            <person name="Michael T."/>
            <person name="McCombie W.R."/>
            <person name="Yang B."/>
            <person name="Zhang G."/>
            <person name="Yang H."/>
            <person name="Wang J."/>
            <person name="Spillane C."/>
            <person name="Cook D.R."/>
            <person name="May G.D."/>
            <person name="Xu X."/>
            <person name="Jackson S.A."/>
        </authorList>
    </citation>
    <scope>NUCLEOTIDE SEQUENCE [LARGE SCALE GENOMIC DNA]</scope>
</reference>
<name>A0A151RUJ2_CAJCA</name>
<dbReference type="Gramene" id="C.cajan_32441.t">
    <property type="protein sequence ID" value="C.cajan_32441.t"/>
    <property type="gene ID" value="C.cajan_32441"/>
</dbReference>
<protein>
    <submittedName>
        <fullName evidence="1">Uncharacterized protein</fullName>
    </submittedName>
</protein>
<dbReference type="AlphaFoldDB" id="A0A151RUJ2"/>
<evidence type="ECO:0000313" key="2">
    <source>
        <dbReference type="Proteomes" id="UP000075243"/>
    </source>
</evidence>
<dbReference type="EMBL" id="KQ483565">
    <property type="protein sequence ID" value="KYP46205.1"/>
    <property type="molecule type" value="Genomic_DNA"/>
</dbReference>
<organism evidence="1 2">
    <name type="scientific">Cajanus cajan</name>
    <name type="common">Pigeon pea</name>
    <name type="synonym">Cajanus indicus</name>
    <dbReference type="NCBI Taxonomy" id="3821"/>
    <lineage>
        <taxon>Eukaryota</taxon>
        <taxon>Viridiplantae</taxon>
        <taxon>Streptophyta</taxon>
        <taxon>Embryophyta</taxon>
        <taxon>Tracheophyta</taxon>
        <taxon>Spermatophyta</taxon>
        <taxon>Magnoliopsida</taxon>
        <taxon>eudicotyledons</taxon>
        <taxon>Gunneridae</taxon>
        <taxon>Pentapetalae</taxon>
        <taxon>rosids</taxon>
        <taxon>fabids</taxon>
        <taxon>Fabales</taxon>
        <taxon>Fabaceae</taxon>
        <taxon>Papilionoideae</taxon>
        <taxon>50 kb inversion clade</taxon>
        <taxon>NPAAA clade</taxon>
        <taxon>indigoferoid/millettioid clade</taxon>
        <taxon>Phaseoleae</taxon>
        <taxon>Cajanus</taxon>
    </lineage>
</organism>
<gene>
    <name evidence="1" type="ORF">KK1_032197</name>
</gene>
<proteinExistence type="predicted"/>
<dbReference type="Proteomes" id="UP000075243">
    <property type="component" value="Unassembled WGS sequence"/>
</dbReference>